<sequence>MRFKAGDVIQFKNARSVTRQIKEVTSTGYLWTNPASDRLHDSTQSSDPFFEDGWKLVDASK</sequence>
<keyword evidence="2" id="KW-1185">Reference proteome</keyword>
<evidence type="ECO:0000313" key="2">
    <source>
        <dbReference type="Proteomes" id="UP000202958"/>
    </source>
</evidence>
<evidence type="ECO:0000313" key="1">
    <source>
        <dbReference type="EMBL" id="AKF13398.1"/>
    </source>
</evidence>
<dbReference type="RefSeq" id="YP_009212375.1">
    <property type="nucleotide sequence ID" value="NC_028945.1"/>
</dbReference>
<reference evidence="1 2" key="1">
    <citation type="submission" date="2015-04" db="EMBL/GenBank/DDBJ databases">
        <authorList>
            <person name="Hodson T.S."/>
            <person name="Hyde J.R."/>
            <person name="Schouten J.T."/>
            <person name="Crockett J.T."/>
            <person name="Smith T.A."/>
            <person name="Merrill B.D."/>
            <person name="Crook M.B."/>
            <person name="Griffitts J.S."/>
            <person name="Burnett S.H."/>
            <person name="Grose J.H."/>
            <person name="Breakwell D.P."/>
        </authorList>
    </citation>
    <scope>NUCLEOTIDE SEQUENCE [LARGE SCALE GENOMIC DNA]</scope>
</reference>
<accession>A0A0F6SJ12</accession>
<dbReference type="GeneID" id="26638866"/>
<name>A0A0F6SJ12_9CAUD</name>
<dbReference type="EMBL" id="KR052482">
    <property type="protein sequence ID" value="AKF13398.1"/>
    <property type="molecule type" value="Genomic_DNA"/>
</dbReference>
<dbReference type="Proteomes" id="UP000202958">
    <property type="component" value="Segment"/>
</dbReference>
<gene>
    <name evidence="1" type="ORF">PHIN3_135</name>
</gene>
<proteinExistence type="predicted"/>
<organism evidence="1 2">
    <name type="scientific">Sinorhizobium phage phiN3</name>
    <dbReference type="NCBI Taxonomy" id="1647405"/>
    <lineage>
        <taxon>Viruses</taxon>
        <taxon>Duplodnaviria</taxon>
        <taxon>Heunggongvirae</taxon>
        <taxon>Uroviricota</taxon>
        <taxon>Caudoviricetes</taxon>
        <taxon>Emdodecavirus</taxon>
        <taxon>Emdodecavirus N3</taxon>
    </lineage>
</organism>
<dbReference type="KEGG" id="vg:26638866"/>
<protein>
    <submittedName>
        <fullName evidence="1">Uncharacterized protein</fullName>
    </submittedName>
</protein>